<dbReference type="Proteomes" id="UP001163336">
    <property type="component" value="Chromosome"/>
</dbReference>
<dbReference type="EMBL" id="AP026966">
    <property type="protein sequence ID" value="BDT58258.1"/>
    <property type="molecule type" value="Genomic_DNA"/>
</dbReference>
<keyword evidence="3" id="KW-1185">Reference proteome</keyword>
<feature type="transmembrane region" description="Helical" evidence="1">
    <location>
        <begin position="12"/>
        <end position="32"/>
    </location>
</feature>
<evidence type="ECO:0000256" key="1">
    <source>
        <dbReference type="SAM" id="Phobius"/>
    </source>
</evidence>
<dbReference type="Pfam" id="PF09900">
    <property type="entry name" value="DUF2127"/>
    <property type="match status" value="1"/>
</dbReference>
<accession>A0ABM8C4X0</accession>
<dbReference type="InterPro" id="IPR021125">
    <property type="entry name" value="DUF2127"/>
</dbReference>
<protein>
    <submittedName>
        <fullName evidence="2">Membrane protein</fullName>
    </submittedName>
</protein>
<keyword evidence="1" id="KW-1133">Transmembrane helix</keyword>
<organism evidence="2 3">
    <name type="scientific">Massilia varians</name>
    <dbReference type="NCBI Taxonomy" id="457921"/>
    <lineage>
        <taxon>Bacteria</taxon>
        <taxon>Pseudomonadati</taxon>
        <taxon>Pseudomonadota</taxon>
        <taxon>Betaproteobacteria</taxon>
        <taxon>Burkholderiales</taxon>
        <taxon>Oxalobacteraceae</taxon>
        <taxon>Telluria group</taxon>
        <taxon>Massilia</taxon>
    </lineage>
</organism>
<reference evidence="2" key="1">
    <citation type="submission" date="2022-11" db="EMBL/GenBank/DDBJ databases">
        <title>Isolation and characterization of PLA-degrading bacterium Massilia sp. from Antarctic soil.</title>
        <authorList>
            <person name="Sato K."/>
            <person name="Gomez-Fuentes C."/>
            <person name="Ahmad S.A."/>
            <person name="Zulkharnain A."/>
        </authorList>
    </citation>
    <scope>NUCLEOTIDE SEQUENCE</scope>
    <source>
        <strain evidence="2">N-3</strain>
    </source>
</reference>
<sequence>MRLSQGLRAVAALEAAKGLVVLLTGVGLFALVHRDVQRLAELLVAHAHLNPAAHTPRVFIELAGRLDDARLLQLAAAALAYASLRVVEAYGLWHGRAWAEGLAAASGALYLPFELDELARRPGLLSAALLAVNLAIVAFMVYSLKRRRAARRSD</sequence>
<evidence type="ECO:0000313" key="3">
    <source>
        <dbReference type="Proteomes" id="UP001163336"/>
    </source>
</evidence>
<keyword evidence="1" id="KW-0472">Membrane</keyword>
<gene>
    <name evidence="2" type="ORF">MasN3_17520</name>
</gene>
<proteinExistence type="predicted"/>
<feature type="transmembrane region" description="Helical" evidence="1">
    <location>
        <begin position="124"/>
        <end position="144"/>
    </location>
</feature>
<evidence type="ECO:0000313" key="2">
    <source>
        <dbReference type="EMBL" id="BDT58258.1"/>
    </source>
</evidence>
<dbReference type="RefSeq" id="WP_281913624.1">
    <property type="nucleotide sequence ID" value="NZ_AP026966.1"/>
</dbReference>
<name>A0ABM8C4X0_9BURK</name>
<keyword evidence="1" id="KW-0812">Transmembrane</keyword>